<dbReference type="EMBL" id="JACHMG010000001">
    <property type="protein sequence ID" value="MBB4689082.1"/>
    <property type="molecule type" value="Genomic_DNA"/>
</dbReference>
<organism evidence="7 8">
    <name type="scientific">Amycolatopsis jiangsuensis</name>
    <dbReference type="NCBI Taxonomy" id="1181879"/>
    <lineage>
        <taxon>Bacteria</taxon>
        <taxon>Bacillati</taxon>
        <taxon>Actinomycetota</taxon>
        <taxon>Actinomycetes</taxon>
        <taxon>Pseudonocardiales</taxon>
        <taxon>Pseudonocardiaceae</taxon>
        <taxon>Amycolatopsis</taxon>
    </lineage>
</organism>
<proteinExistence type="predicted"/>
<dbReference type="InterPro" id="IPR023772">
    <property type="entry name" value="DNA-bd_HTH_TetR-type_CS"/>
</dbReference>
<keyword evidence="4" id="KW-0804">Transcription</keyword>
<dbReference type="SUPFAM" id="SSF46689">
    <property type="entry name" value="Homeodomain-like"/>
    <property type="match status" value="1"/>
</dbReference>
<name>A0A840J6M2_9PSEU</name>
<sequence>MVTREEIVLAALRLVAARGMGSLSVRRVAAEAGVGATTLRHHFPTQAQLHLAVAERLVHGPVEDLSIADDERDPAERLSECLVQFAPADGRTPAVQGWFELQRMSAGADAVPGARVIVESARRSTAERLRRWLTVLAGRGHLAIEEVDGQVATALTLLDGLRVHALLSPGSGDRETAGRVLRWFAEQVVGARPAAYR</sequence>
<dbReference type="GO" id="GO:0000976">
    <property type="term" value="F:transcription cis-regulatory region binding"/>
    <property type="evidence" value="ECO:0007669"/>
    <property type="project" value="TreeGrafter"/>
</dbReference>
<evidence type="ECO:0000256" key="1">
    <source>
        <dbReference type="ARBA" id="ARBA00022491"/>
    </source>
</evidence>
<dbReference type="PROSITE" id="PS01081">
    <property type="entry name" value="HTH_TETR_1"/>
    <property type="match status" value="1"/>
</dbReference>
<feature type="DNA-binding region" description="H-T-H motif" evidence="5">
    <location>
        <begin position="24"/>
        <end position="43"/>
    </location>
</feature>
<reference evidence="7 8" key="1">
    <citation type="submission" date="2020-08" db="EMBL/GenBank/DDBJ databases">
        <title>Sequencing the genomes of 1000 actinobacteria strains.</title>
        <authorList>
            <person name="Klenk H.-P."/>
        </authorList>
    </citation>
    <scope>NUCLEOTIDE SEQUENCE [LARGE SCALE GENOMIC DNA]</scope>
    <source>
        <strain evidence="7 8">DSM 45859</strain>
    </source>
</reference>
<comment type="caution">
    <text evidence="7">The sequence shown here is derived from an EMBL/GenBank/DDBJ whole genome shotgun (WGS) entry which is preliminary data.</text>
</comment>
<accession>A0A840J6M2</accession>
<dbReference type="Proteomes" id="UP000581769">
    <property type="component" value="Unassembled WGS sequence"/>
</dbReference>
<dbReference type="PANTHER" id="PTHR30055:SF200">
    <property type="entry name" value="HTH-TYPE TRANSCRIPTIONAL REPRESSOR BDCR"/>
    <property type="match status" value="1"/>
</dbReference>
<evidence type="ECO:0000256" key="4">
    <source>
        <dbReference type="ARBA" id="ARBA00023163"/>
    </source>
</evidence>
<dbReference type="InterPro" id="IPR050109">
    <property type="entry name" value="HTH-type_TetR-like_transc_reg"/>
</dbReference>
<dbReference type="SUPFAM" id="SSF48498">
    <property type="entry name" value="Tetracyclin repressor-like, C-terminal domain"/>
    <property type="match status" value="1"/>
</dbReference>
<keyword evidence="3 5" id="KW-0238">DNA-binding</keyword>
<dbReference type="GO" id="GO:0003700">
    <property type="term" value="F:DNA-binding transcription factor activity"/>
    <property type="evidence" value="ECO:0007669"/>
    <property type="project" value="TreeGrafter"/>
</dbReference>
<dbReference type="InterPro" id="IPR009057">
    <property type="entry name" value="Homeodomain-like_sf"/>
</dbReference>
<dbReference type="PROSITE" id="PS50977">
    <property type="entry name" value="HTH_TETR_2"/>
    <property type="match status" value="1"/>
</dbReference>
<dbReference type="Gene3D" id="1.10.357.10">
    <property type="entry name" value="Tetracycline Repressor, domain 2"/>
    <property type="match status" value="1"/>
</dbReference>
<evidence type="ECO:0000313" key="7">
    <source>
        <dbReference type="EMBL" id="MBB4689082.1"/>
    </source>
</evidence>
<dbReference type="AlphaFoldDB" id="A0A840J6M2"/>
<keyword evidence="2" id="KW-0805">Transcription regulation</keyword>
<gene>
    <name evidence="7" type="ORF">BJY18_006567</name>
</gene>
<dbReference type="Pfam" id="PF00440">
    <property type="entry name" value="TetR_N"/>
    <property type="match status" value="1"/>
</dbReference>
<dbReference type="InterPro" id="IPR039538">
    <property type="entry name" value="BetI_C"/>
</dbReference>
<evidence type="ECO:0000256" key="2">
    <source>
        <dbReference type="ARBA" id="ARBA00023015"/>
    </source>
</evidence>
<dbReference type="PANTHER" id="PTHR30055">
    <property type="entry name" value="HTH-TYPE TRANSCRIPTIONAL REGULATOR RUTR"/>
    <property type="match status" value="1"/>
</dbReference>
<dbReference type="Pfam" id="PF13977">
    <property type="entry name" value="TetR_C_6"/>
    <property type="match status" value="1"/>
</dbReference>
<feature type="domain" description="HTH tetR-type" evidence="6">
    <location>
        <begin position="1"/>
        <end position="61"/>
    </location>
</feature>
<keyword evidence="8" id="KW-1185">Reference proteome</keyword>
<protein>
    <submittedName>
        <fullName evidence="7">AcrR family transcriptional regulator</fullName>
    </submittedName>
</protein>
<evidence type="ECO:0000256" key="3">
    <source>
        <dbReference type="ARBA" id="ARBA00023125"/>
    </source>
</evidence>
<keyword evidence="1" id="KW-0678">Repressor</keyword>
<dbReference type="InterPro" id="IPR001647">
    <property type="entry name" value="HTH_TetR"/>
</dbReference>
<evidence type="ECO:0000313" key="8">
    <source>
        <dbReference type="Proteomes" id="UP000581769"/>
    </source>
</evidence>
<dbReference type="InterPro" id="IPR036271">
    <property type="entry name" value="Tet_transcr_reg_TetR-rel_C_sf"/>
</dbReference>
<evidence type="ECO:0000259" key="6">
    <source>
        <dbReference type="PROSITE" id="PS50977"/>
    </source>
</evidence>
<dbReference type="RefSeq" id="WP_184783675.1">
    <property type="nucleotide sequence ID" value="NZ_JACHMG010000001.1"/>
</dbReference>
<evidence type="ECO:0000256" key="5">
    <source>
        <dbReference type="PROSITE-ProRule" id="PRU00335"/>
    </source>
</evidence>